<comment type="caution">
    <text evidence="3">The sequence shown here is derived from an EMBL/GenBank/DDBJ whole genome shotgun (WGS) entry which is preliminary data.</text>
</comment>
<keyword evidence="2" id="KW-1133">Transmembrane helix</keyword>
<evidence type="ECO:0000256" key="2">
    <source>
        <dbReference type="SAM" id="Phobius"/>
    </source>
</evidence>
<evidence type="ECO:0000313" key="3">
    <source>
        <dbReference type="EMBL" id="MBE8611512.1"/>
    </source>
</evidence>
<name>A0A8I0PWV4_MORMO</name>
<dbReference type="RefSeq" id="WP_193829473.1">
    <property type="nucleotide sequence ID" value="NZ_PKLF01000003.1"/>
</dbReference>
<keyword evidence="1" id="KW-0175">Coiled coil</keyword>
<keyword evidence="2" id="KW-0812">Transmembrane</keyword>
<reference evidence="3" key="1">
    <citation type="submission" date="2017-12" db="EMBL/GenBank/DDBJ databases">
        <title>Genome sequencing and analysis.</title>
        <authorList>
            <person name="Huang Y.-T."/>
        </authorList>
    </citation>
    <scope>NUCLEOTIDE SEQUENCE</scope>
    <source>
        <strain evidence="3">VGH116</strain>
    </source>
</reference>
<feature type="coiled-coil region" evidence="1">
    <location>
        <begin position="59"/>
        <end position="114"/>
    </location>
</feature>
<sequence length="217" mass="24288">MWGNLLKRLPWGAVFGALVITGLLCWLWMKGYASGRQDAELESQKSLAQLQSRFDAERRLEAERQTEALRIAAERYQAQVAAAHQADRDFQTQKDTLEKQNAQLQQRIHEVTRNWMDEKGRRHPVKCVFTAGFVQQYNAAFGIAGDSPVSAAADTRRTDNATGTLQGIDPRLRNSDVSQADILANIIDNAGQCRIWRAQLNGLLDYTDGLQTSTGEP</sequence>
<organism evidence="3 4">
    <name type="scientific">Morganella morganii</name>
    <name type="common">Proteus morganii</name>
    <dbReference type="NCBI Taxonomy" id="582"/>
    <lineage>
        <taxon>Bacteria</taxon>
        <taxon>Pseudomonadati</taxon>
        <taxon>Pseudomonadota</taxon>
        <taxon>Gammaproteobacteria</taxon>
        <taxon>Enterobacterales</taxon>
        <taxon>Morganellaceae</taxon>
        <taxon>Morganella</taxon>
    </lineage>
</organism>
<evidence type="ECO:0000256" key="1">
    <source>
        <dbReference type="SAM" id="Coils"/>
    </source>
</evidence>
<protein>
    <submittedName>
        <fullName evidence="3">Uncharacterized protein</fullName>
    </submittedName>
</protein>
<dbReference type="Proteomes" id="UP000650477">
    <property type="component" value="Unassembled WGS sequence"/>
</dbReference>
<feature type="transmembrane region" description="Helical" evidence="2">
    <location>
        <begin position="12"/>
        <end position="29"/>
    </location>
</feature>
<evidence type="ECO:0000313" key="4">
    <source>
        <dbReference type="Proteomes" id="UP000650477"/>
    </source>
</evidence>
<gene>
    <name evidence="3" type="ORF">CYG68_03665</name>
</gene>
<dbReference type="EMBL" id="PKLF01000003">
    <property type="protein sequence ID" value="MBE8611512.1"/>
    <property type="molecule type" value="Genomic_DNA"/>
</dbReference>
<dbReference type="AlphaFoldDB" id="A0A8I0PWV4"/>
<proteinExistence type="predicted"/>
<accession>A0A8I0PWV4</accession>
<keyword evidence="2" id="KW-0472">Membrane</keyword>